<dbReference type="AlphaFoldDB" id="G4U0D4"/>
<comment type="caution">
    <text evidence="1">The sequence shown here is derived from an EMBL/GenBank/DDBJ whole genome shotgun (WGS) entry which is preliminary data.</text>
</comment>
<dbReference type="EMBL" id="CAFZ01001200">
    <property type="protein sequence ID" value="CCA77027.1"/>
    <property type="molecule type" value="Genomic_DNA"/>
</dbReference>
<name>G4U0D4_SERID</name>
<organism evidence="1 2">
    <name type="scientific">Serendipita indica (strain DSM 11827)</name>
    <name type="common">Root endophyte fungus</name>
    <name type="synonym">Piriformospora indica</name>
    <dbReference type="NCBI Taxonomy" id="1109443"/>
    <lineage>
        <taxon>Eukaryota</taxon>
        <taxon>Fungi</taxon>
        <taxon>Dikarya</taxon>
        <taxon>Basidiomycota</taxon>
        <taxon>Agaricomycotina</taxon>
        <taxon>Agaricomycetes</taxon>
        <taxon>Sebacinales</taxon>
        <taxon>Serendipitaceae</taxon>
        <taxon>Serendipita</taxon>
    </lineage>
</organism>
<evidence type="ECO:0000313" key="2">
    <source>
        <dbReference type="Proteomes" id="UP000007148"/>
    </source>
</evidence>
<dbReference type="HOGENOM" id="CLU_2484148_0_0_1"/>
<accession>G4U0D4</accession>
<sequence length="87" mass="9240">MNVIHLAGIRVVSPGPKAIFVALAAGPAQRDGKRPPVRAFIRIESYAAVLPIKVDARLSRRFIAPGCIVGIRGLLQNSASVYPPLLA</sequence>
<proteinExistence type="predicted"/>
<evidence type="ECO:0000313" key="1">
    <source>
        <dbReference type="EMBL" id="CCA77027.1"/>
    </source>
</evidence>
<reference evidence="1 2" key="1">
    <citation type="journal article" date="2011" name="PLoS Pathog.">
        <title>Endophytic Life Strategies Decoded by Genome and Transcriptome Analyses of the Mutualistic Root Symbiont Piriformospora indica.</title>
        <authorList>
            <person name="Zuccaro A."/>
            <person name="Lahrmann U."/>
            <person name="Guldener U."/>
            <person name="Langen G."/>
            <person name="Pfiffi S."/>
            <person name="Biedenkopf D."/>
            <person name="Wong P."/>
            <person name="Samans B."/>
            <person name="Grimm C."/>
            <person name="Basiewicz M."/>
            <person name="Murat C."/>
            <person name="Martin F."/>
            <person name="Kogel K.H."/>
        </authorList>
    </citation>
    <scope>NUCLEOTIDE SEQUENCE [LARGE SCALE GENOMIC DNA]</scope>
    <source>
        <strain evidence="1 2">DSM 11827</strain>
    </source>
</reference>
<protein>
    <submittedName>
        <fullName evidence="1">Uncharacterized protein</fullName>
    </submittedName>
</protein>
<keyword evidence="2" id="KW-1185">Reference proteome</keyword>
<dbReference type="Proteomes" id="UP000007148">
    <property type="component" value="Unassembled WGS sequence"/>
</dbReference>
<dbReference type="InParanoid" id="G4U0D4"/>
<gene>
    <name evidence="1" type="ORF">PIIN_11012</name>
</gene>